<dbReference type="EMBL" id="AP018817">
    <property type="protein sequence ID" value="BBF68230.1"/>
    <property type="molecule type" value="Genomic_DNA"/>
</dbReference>
<evidence type="ECO:0000313" key="2">
    <source>
        <dbReference type="Proteomes" id="UP001059971"/>
    </source>
</evidence>
<accession>A0ABM7G123</accession>
<protein>
    <recommendedName>
        <fullName evidence="3">Plasmid stabilization system</fullName>
    </recommendedName>
</protein>
<sequence length="99" mass="11471">MKLRNRNEVPWQCRLSEIFEAAYYRRLASIDPNGFLEILQNFEALAKRDPRMVGVPHPDLVSLWVYESPALARLPSVVFIYTIDDKAGMVDLWNCFLVA</sequence>
<dbReference type="Proteomes" id="UP001059971">
    <property type="component" value="Chromosome 1"/>
</dbReference>
<reference evidence="1" key="1">
    <citation type="submission" date="2018-07" db="EMBL/GenBank/DDBJ databases">
        <title>Complete genome sequence of Sphingomonas bisphenolicum strain AO1, a bisphenol A degradative bacterium isolated from Japanese farm field.</title>
        <authorList>
            <person name="Murakami M."/>
            <person name="Koh M."/>
            <person name="Koba S."/>
            <person name="Matsumura Y."/>
        </authorList>
    </citation>
    <scope>NUCLEOTIDE SEQUENCE</scope>
    <source>
        <strain evidence="1">AO1</strain>
    </source>
</reference>
<evidence type="ECO:0008006" key="3">
    <source>
        <dbReference type="Google" id="ProtNLM"/>
    </source>
</evidence>
<name>A0ABM7G123_9SPHN</name>
<proteinExistence type="predicted"/>
<organism evidence="1 2">
    <name type="scientific">Sphingomonas bisphenolicum</name>
    <dbReference type="NCBI Taxonomy" id="296544"/>
    <lineage>
        <taxon>Bacteria</taxon>
        <taxon>Pseudomonadati</taxon>
        <taxon>Pseudomonadota</taxon>
        <taxon>Alphaproteobacteria</taxon>
        <taxon>Sphingomonadales</taxon>
        <taxon>Sphingomonadaceae</taxon>
        <taxon>Sphingomonas</taxon>
    </lineage>
</organism>
<gene>
    <name evidence="1" type="ORF">SBA_ch1_04300</name>
</gene>
<keyword evidence="2" id="KW-1185">Reference proteome</keyword>
<evidence type="ECO:0000313" key="1">
    <source>
        <dbReference type="EMBL" id="BBF68230.1"/>
    </source>
</evidence>